<feature type="compositionally biased region" description="Basic and acidic residues" evidence="1">
    <location>
        <begin position="65"/>
        <end position="82"/>
    </location>
</feature>
<dbReference type="AlphaFoldDB" id="A0A372LDJ9"/>
<comment type="caution">
    <text evidence="2">The sequence shown here is derived from an EMBL/GenBank/DDBJ whole genome shotgun (WGS) entry which is preliminary data.</text>
</comment>
<dbReference type="EMBL" id="QVTD01000004">
    <property type="protein sequence ID" value="RFU64107.1"/>
    <property type="molecule type" value="Genomic_DNA"/>
</dbReference>
<organism evidence="2 3">
    <name type="scientific">Peribacillus glennii</name>
    <dbReference type="NCBI Taxonomy" id="2303991"/>
    <lineage>
        <taxon>Bacteria</taxon>
        <taxon>Bacillati</taxon>
        <taxon>Bacillota</taxon>
        <taxon>Bacilli</taxon>
        <taxon>Bacillales</taxon>
        <taxon>Bacillaceae</taxon>
        <taxon>Peribacillus</taxon>
    </lineage>
</organism>
<evidence type="ECO:0008006" key="4">
    <source>
        <dbReference type="Google" id="ProtNLM"/>
    </source>
</evidence>
<evidence type="ECO:0000313" key="2">
    <source>
        <dbReference type="EMBL" id="RFU64107.1"/>
    </source>
</evidence>
<dbReference type="RefSeq" id="WP_117322290.1">
    <property type="nucleotide sequence ID" value="NZ_QVTD01000004.1"/>
</dbReference>
<accession>A0A372LDJ9</accession>
<dbReference type="Proteomes" id="UP000262939">
    <property type="component" value="Unassembled WGS sequence"/>
</dbReference>
<reference evidence="2 3" key="1">
    <citation type="submission" date="2018-08" db="EMBL/GenBank/DDBJ databases">
        <title>Bacillus chawlae sp. nov., Bacillus glennii sp. nov., and Bacillus saganii sp. nov. Isolated from the Vehicle Assembly Building at Kennedy Space Center where the Viking Spacecraft were Assembled.</title>
        <authorList>
            <person name="Seuylemezian A."/>
            <person name="Vaishampayan P."/>
        </authorList>
    </citation>
    <scope>NUCLEOTIDE SEQUENCE [LARGE SCALE GENOMIC DNA]</scope>
    <source>
        <strain evidence="2 3">V44-8</strain>
    </source>
</reference>
<dbReference type="OrthoDB" id="2867061at2"/>
<feature type="region of interest" description="Disordered" evidence="1">
    <location>
        <begin position="37"/>
        <end position="82"/>
    </location>
</feature>
<sequence>MKKNDDKTSNPLLYIVQPNLPPQQAPEMQQVYRTKVGDRKGEHGVEHQDSEFFQDEQMETMMPAFDREEKEDQQKKKEEEEKLEKIKHEFGVYDALKEISDEIALVQKIKEQQLNQYAAPLTQKDTDRNETADQGSRQLDVDAMLDKLSRHPAKTKKPTCEANVNGKSISFRVLNKRKDIVIVQEGERIYDLHVSDIKELRIL</sequence>
<keyword evidence="3" id="KW-1185">Reference proteome</keyword>
<evidence type="ECO:0000256" key="1">
    <source>
        <dbReference type="SAM" id="MobiDB-lite"/>
    </source>
</evidence>
<name>A0A372LDJ9_9BACI</name>
<protein>
    <recommendedName>
        <fullName evidence="4">Spore coat protein CotO</fullName>
    </recommendedName>
</protein>
<evidence type="ECO:0000313" key="3">
    <source>
        <dbReference type="Proteomes" id="UP000262939"/>
    </source>
</evidence>
<proteinExistence type="predicted"/>
<feature type="compositionally biased region" description="Basic and acidic residues" evidence="1">
    <location>
        <begin position="37"/>
        <end position="50"/>
    </location>
</feature>
<gene>
    <name evidence="2" type="ORF">D0466_09235</name>
</gene>